<evidence type="ECO:0000313" key="1">
    <source>
        <dbReference type="EMBL" id="KAH7945843.1"/>
    </source>
</evidence>
<gene>
    <name evidence="1" type="ORF">HPB49_016313</name>
</gene>
<organism evidence="1 2">
    <name type="scientific">Dermacentor silvarum</name>
    <name type="common">Tick</name>
    <dbReference type="NCBI Taxonomy" id="543639"/>
    <lineage>
        <taxon>Eukaryota</taxon>
        <taxon>Metazoa</taxon>
        <taxon>Ecdysozoa</taxon>
        <taxon>Arthropoda</taxon>
        <taxon>Chelicerata</taxon>
        <taxon>Arachnida</taxon>
        <taxon>Acari</taxon>
        <taxon>Parasitiformes</taxon>
        <taxon>Ixodida</taxon>
        <taxon>Ixodoidea</taxon>
        <taxon>Ixodidae</taxon>
        <taxon>Rhipicephalinae</taxon>
        <taxon>Dermacentor</taxon>
    </lineage>
</organism>
<dbReference type="EMBL" id="CM023475">
    <property type="protein sequence ID" value="KAH7945843.1"/>
    <property type="molecule type" value="Genomic_DNA"/>
</dbReference>
<accession>A0ACB8CLP2</accession>
<protein>
    <submittedName>
        <fullName evidence="1">Uncharacterized protein</fullName>
    </submittedName>
</protein>
<evidence type="ECO:0000313" key="2">
    <source>
        <dbReference type="Proteomes" id="UP000821865"/>
    </source>
</evidence>
<name>A0ACB8CLP2_DERSI</name>
<dbReference type="Proteomes" id="UP000821865">
    <property type="component" value="Chromosome 6"/>
</dbReference>
<proteinExistence type="predicted"/>
<sequence length="639" mass="70714">MKYVAEKFSVSPFMHVPMATPVPLSFLPDALRSTQANHVPFVTNLFAACQHAIDPKLARGISQASLGDVDTHPCARTKPNASLVGPETSTAKEQVQPGTGVAVPACGVKYNQGMDDEGNDMQQDNNEESQESTAAGEWITAASNAQRRRGRRKLNPTSGQPPPSSPLERQPILTMRKPAPRPAPLPLDDYKLVMRPRSGLDVAKLAPSELSLPLLQATNTTWREANLRLRIDHNQNTATGSTPTKDMAMKLIEVSKIKVGETEHSVEMYGLAPDDAVKGVIHGVPTRLTIQEIKENIMEDGFEIYTVRRMGKDSTTVILTFAGPDVPHYFWLYGAEYRCTLHKKTVPVCWVCYEVGHRSTACPRPGTRACHECGTRDPAPGHTCVAKCTLCGGGHVTGTKGCPERFITPYLIRQRERQKQHEQQALSTHLSRRDQTLSSGAGRSATPGGGVRSTSRSTSRDQSSTRKKRSRSRGRTPTPARNNADKQVGWAGRPSIADKSQFPKLGQADRKSQCEECEQLKKMIERQSAQIDHQNKQIAKLTEQLHKQDEMTKSLLAKIEAAETNRQEETNVKRKLAKRDTQPDTQTLQEAEGEPRWARPLQEVSNAVAQLTCQMAQLAAQVERKFAQRSQRPVRRVAN</sequence>
<keyword evidence="2" id="KW-1185">Reference proteome</keyword>
<reference evidence="1" key="1">
    <citation type="submission" date="2020-05" db="EMBL/GenBank/DDBJ databases">
        <title>Large-scale comparative analyses of tick genomes elucidate their genetic diversity and vector capacities.</title>
        <authorList>
            <person name="Jia N."/>
            <person name="Wang J."/>
            <person name="Shi W."/>
            <person name="Du L."/>
            <person name="Sun Y."/>
            <person name="Zhan W."/>
            <person name="Jiang J."/>
            <person name="Wang Q."/>
            <person name="Zhang B."/>
            <person name="Ji P."/>
            <person name="Sakyi L.B."/>
            <person name="Cui X."/>
            <person name="Yuan T."/>
            <person name="Jiang B."/>
            <person name="Yang W."/>
            <person name="Lam T.T.-Y."/>
            <person name="Chang Q."/>
            <person name="Ding S."/>
            <person name="Wang X."/>
            <person name="Zhu J."/>
            <person name="Ruan X."/>
            <person name="Zhao L."/>
            <person name="Wei J."/>
            <person name="Que T."/>
            <person name="Du C."/>
            <person name="Cheng J."/>
            <person name="Dai P."/>
            <person name="Han X."/>
            <person name="Huang E."/>
            <person name="Gao Y."/>
            <person name="Liu J."/>
            <person name="Shao H."/>
            <person name="Ye R."/>
            <person name="Li L."/>
            <person name="Wei W."/>
            <person name="Wang X."/>
            <person name="Wang C."/>
            <person name="Yang T."/>
            <person name="Huo Q."/>
            <person name="Li W."/>
            <person name="Guo W."/>
            <person name="Chen H."/>
            <person name="Zhou L."/>
            <person name="Ni X."/>
            <person name="Tian J."/>
            <person name="Zhou Y."/>
            <person name="Sheng Y."/>
            <person name="Liu T."/>
            <person name="Pan Y."/>
            <person name="Xia L."/>
            <person name="Li J."/>
            <person name="Zhao F."/>
            <person name="Cao W."/>
        </authorList>
    </citation>
    <scope>NUCLEOTIDE SEQUENCE</scope>
    <source>
        <strain evidence="1">Dsil-2018</strain>
    </source>
</reference>
<comment type="caution">
    <text evidence="1">The sequence shown here is derived from an EMBL/GenBank/DDBJ whole genome shotgun (WGS) entry which is preliminary data.</text>
</comment>